<keyword evidence="2" id="KW-1185">Reference proteome</keyword>
<sequence>MNSKSNLRKTDLKAYLTESSKDYIFFYQSRLEYFIENIEGNEIEYLEDEILFFNNCVHDYQNVDSLYDRYTNLNDSDFSVLISIIENSGADRFYYSTKRKLEFLVSRKQNVNQVNTINLDFKDNISPSNDIDKPFKKQKTNKKKESLSQIDFFNEIRHSVLTALEIYTITEKITSNFSLKKLQLLQEDFESYLFKEKEIFDKSIRDEKIKDCFDFYERLEIDIPLKEPIFQYEKDIVFRCDNYPDGKVPDLERMIYHQEFIPCYKFLALIKDEISKISQTDREYSKFDIITFNKRYYISFNSISNHIKINLTQKELENDLEDSLFDLKKTIKFTNRNNKEVPLDEKQTINNWINSIITLCDNEFQYTNNPAFKWAIDYCQKLKNNLGVSKTNEVSSSESSSPPSFSDLFITQDWLFYILALSKLDTPLIDESLNYIGPIRGGKGIICNWILTLQKKGKIKPSIKRQILSEVLNNEISGLNLGKDGSTFSKFNKDYLNNWENKLLKLAGLLP</sequence>
<dbReference type="EMBL" id="SWBP01000001">
    <property type="protein sequence ID" value="TKC00179.1"/>
    <property type="molecule type" value="Genomic_DNA"/>
</dbReference>
<dbReference type="Proteomes" id="UP000308181">
    <property type="component" value="Unassembled WGS sequence"/>
</dbReference>
<comment type="caution">
    <text evidence="1">The sequence shown here is derived from an EMBL/GenBank/DDBJ whole genome shotgun (WGS) entry which is preliminary data.</text>
</comment>
<organism evidence="1 2">
    <name type="scientific">Pedobacter cryophilus</name>
    <dbReference type="NCBI Taxonomy" id="2571271"/>
    <lineage>
        <taxon>Bacteria</taxon>
        <taxon>Pseudomonadati</taxon>
        <taxon>Bacteroidota</taxon>
        <taxon>Sphingobacteriia</taxon>
        <taxon>Sphingobacteriales</taxon>
        <taxon>Sphingobacteriaceae</taxon>
        <taxon>Pedobacter</taxon>
    </lineage>
</organism>
<name>A0A4U1C496_9SPHI</name>
<evidence type="ECO:0000313" key="1">
    <source>
        <dbReference type="EMBL" id="TKC00179.1"/>
    </source>
</evidence>
<evidence type="ECO:0000313" key="2">
    <source>
        <dbReference type="Proteomes" id="UP000308181"/>
    </source>
</evidence>
<reference evidence="1 2" key="1">
    <citation type="submission" date="2019-04" db="EMBL/GenBank/DDBJ databases">
        <title>Pedobacter sp. AR-3-17 sp. nov., isolated from Arctic soil.</title>
        <authorList>
            <person name="Dahal R.H."/>
            <person name="Kim D.-U."/>
        </authorList>
    </citation>
    <scope>NUCLEOTIDE SEQUENCE [LARGE SCALE GENOMIC DNA]</scope>
    <source>
        <strain evidence="1 2">AR-3-17</strain>
    </source>
</reference>
<dbReference type="RefSeq" id="WP_136824388.1">
    <property type="nucleotide sequence ID" value="NZ_SWBP01000001.1"/>
</dbReference>
<dbReference type="OrthoDB" id="1449509at2"/>
<proteinExistence type="predicted"/>
<protein>
    <submittedName>
        <fullName evidence="1">Uncharacterized protein</fullName>
    </submittedName>
</protein>
<dbReference type="AlphaFoldDB" id="A0A4U1C496"/>
<gene>
    <name evidence="1" type="ORF">FA046_00410</name>
</gene>
<accession>A0A4U1C496</accession>